<comment type="caution">
    <text evidence="2">The sequence shown here is derived from an EMBL/GenBank/DDBJ whole genome shotgun (WGS) entry which is preliminary data.</text>
</comment>
<dbReference type="EMBL" id="JAIWYP010000002">
    <property type="protein sequence ID" value="KAH3862120.1"/>
    <property type="molecule type" value="Genomic_DNA"/>
</dbReference>
<dbReference type="Proteomes" id="UP000828390">
    <property type="component" value="Unassembled WGS sequence"/>
</dbReference>
<evidence type="ECO:0000313" key="2">
    <source>
        <dbReference type="EMBL" id="KAH3862120.1"/>
    </source>
</evidence>
<sequence length="61" mass="7023">MQKLHSESTPILQQRLRSHRPLRRLKITKQPEQDGIPPKAPRAFHHENHAAAPTTESIGRK</sequence>
<reference evidence="2" key="1">
    <citation type="journal article" date="2019" name="bioRxiv">
        <title>The Genome of the Zebra Mussel, Dreissena polymorpha: A Resource for Invasive Species Research.</title>
        <authorList>
            <person name="McCartney M.A."/>
            <person name="Auch B."/>
            <person name="Kono T."/>
            <person name="Mallez S."/>
            <person name="Zhang Y."/>
            <person name="Obille A."/>
            <person name="Becker A."/>
            <person name="Abrahante J.E."/>
            <person name="Garbe J."/>
            <person name="Badalamenti J.P."/>
            <person name="Herman A."/>
            <person name="Mangelson H."/>
            <person name="Liachko I."/>
            <person name="Sullivan S."/>
            <person name="Sone E.D."/>
            <person name="Koren S."/>
            <person name="Silverstein K.A.T."/>
            <person name="Beckman K.B."/>
            <person name="Gohl D.M."/>
        </authorList>
    </citation>
    <scope>NUCLEOTIDE SEQUENCE</scope>
    <source>
        <strain evidence="2">Duluth1</strain>
        <tissue evidence="2">Whole animal</tissue>
    </source>
</reference>
<gene>
    <name evidence="2" type="ORF">DPMN_025083</name>
</gene>
<feature type="compositionally biased region" description="Basic residues" evidence="1">
    <location>
        <begin position="16"/>
        <end position="27"/>
    </location>
</feature>
<feature type="region of interest" description="Disordered" evidence="1">
    <location>
        <begin position="1"/>
        <end position="61"/>
    </location>
</feature>
<name>A0A9D4LQ41_DREPO</name>
<dbReference type="AlphaFoldDB" id="A0A9D4LQ41"/>
<evidence type="ECO:0000313" key="3">
    <source>
        <dbReference type="Proteomes" id="UP000828390"/>
    </source>
</evidence>
<protein>
    <submittedName>
        <fullName evidence="2">Uncharacterized protein</fullName>
    </submittedName>
</protein>
<reference evidence="2" key="2">
    <citation type="submission" date="2020-11" db="EMBL/GenBank/DDBJ databases">
        <authorList>
            <person name="McCartney M.A."/>
            <person name="Auch B."/>
            <person name="Kono T."/>
            <person name="Mallez S."/>
            <person name="Becker A."/>
            <person name="Gohl D.M."/>
            <person name="Silverstein K.A.T."/>
            <person name="Koren S."/>
            <person name="Bechman K.B."/>
            <person name="Herman A."/>
            <person name="Abrahante J.E."/>
            <person name="Garbe J."/>
        </authorList>
    </citation>
    <scope>NUCLEOTIDE SEQUENCE</scope>
    <source>
        <strain evidence="2">Duluth1</strain>
        <tissue evidence="2">Whole animal</tissue>
    </source>
</reference>
<accession>A0A9D4LQ41</accession>
<organism evidence="2 3">
    <name type="scientific">Dreissena polymorpha</name>
    <name type="common">Zebra mussel</name>
    <name type="synonym">Mytilus polymorpha</name>
    <dbReference type="NCBI Taxonomy" id="45954"/>
    <lineage>
        <taxon>Eukaryota</taxon>
        <taxon>Metazoa</taxon>
        <taxon>Spiralia</taxon>
        <taxon>Lophotrochozoa</taxon>
        <taxon>Mollusca</taxon>
        <taxon>Bivalvia</taxon>
        <taxon>Autobranchia</taxon>
        <taxon>Heteroconchia</taxon>
        <taxon>Euheterodonta</taxon>
        <taxon>Imparidentia</taxon>
        <taxon>Neoheterodontei</taxon>
        <taxon>Myida</taxon>
        <taxon>Dreissenoidea</taxon>
        <taxon>Dreissenidae</taxon>
        <taxon>Dreissena</taxon>
    </lineage>
</organism>
<keyword evidence="3" id="KW-1185">Reference proteome</keyword>
<proteinExistence type="predicted"/>
<evidence type="ECO:0000256" key="1">
    <source>
        <dbReference type="SAM" id="MobiDB-lite"/>
    </source>
</evidence>